<dbReference type="SUPFAM" id="SSF53474">
    <property type="entry name" value="alpha/beta-Hydrolases"/>
    <property type="match status" value="1"/>
</dbReference>
<dbReference type="InterPro" id="IPR002018">
    <property type="entry name" value="CarbesteraseB"/>
</dbReference>
<dbReference type="Proteomes" id="UP001432027">
    <property type="component" value="Unassembled WGS sequence"/>
</dbReference>
<dbReference type="PANTHER" id="PTHR44590">
    <property type="entry name" value="CARBOXYLIC ESTER HYDROLASE-RELATED"/>
    <property type="match status" value="1"/>
</dbReference>
<sequence length="293" mass="32530">MAGSAECRWAVHPDMAEQTKQKAKRVGIDKFASSEVIDKLHKLPAEDFGVGLFSQVKEEHLDMETGPCLDGDFFPEPLDALRKKATPKPFLIGVTQEERLFAMAGRTSSATGLADTLKEVTADCTNKEAMKASLRSHSIGYASPTNPSCIRAQAGMMSDALFVAGIAEHCRKTVEIQNEPVYLYVFEHFNPAIMGYLRDVMPFHSKFSLCSSFYLFKKGLLADPPLTETERRVTQTFTTACTNFAKYGDLNGAEAAFSDLPVPWTPITEQNPYLNYVITSEEPTMSDELFEVR</sequence>
<dbReference type="PANTHER" id="PTHR44590:SF3">
    <property type="entry name" value="CARBOXYLESTERASE TYPE B DOMAIN-CONTAINING PROTEIN"/>
    <property type="match status" value="1"/>
</dbReference>
<organism evidence="2 3">
    <name type="scientific">Pristionchus entomophagus</name>
    <dbReference type="NCBI Taxonomy" id="358040"/>
    <lineage>
        <taxon>Eukaryota</taxon>
        <taxon>Metazoa</taxon>
        <taxon>Ecdysozoa</taxon>
        <taxon>Nematoda</taxon>
        <taxon>Chromadorea</taxon>
        <taxon>Rhabditida</taxon>
        <taxon>Rhabditina</taxon>
        <taxon>Diplogasteromorpha</taxon>
        <taxon>Diplogasteroidea</taxon>
        <taxon>Neodiplogasteridae</taxon>
        <taxon>Pristionchus</taxon>
    </lineage>
</organism>
<dbReference type="Pfam" id="PF00135">
    <property type="entry name" value="COesterase"/>
    <property type="match status" value="1"/>
</dbReference>
<dbReference type="AlphaFoldDB" id="A0AAV5T5S2"/>
<evidence type="ECO:0000313" key="2">
    <source>
        <dbReference type="EMBL" id="GMS90618.1"/>
    </source>
</evidence>
<reference evidence="2" key="1">
    <citation type="submission" date="2023-10" db="EMBL/GenBank/DDBJ databases">
        <title>Genome assembly of Pristionchus species.</title>
        <authorList>
            <person name="Yoshida K."/>
            <person name="Sommer R.J."/>
        </authorList>
    </citation>
    <scope>NUCLEOTIDE SEQUENCE</scope>
    <source>
        <strain evidence="2">RS0144</strain>
    </source>
</reference>
<dbReference type="InterPro" id="IPR029058">
    <property type="entry name" value="AB_hydrolase_fold"/>
</dbReference>
<dbReference type="EMBL" id="BTSX01000003">
    <property type="protein sequence ID" value="GMS90618.1"/>
    <property type="molecule type" value="Genomic_DNA"/>
</dbReference>
<dbReference type="Gene3D" id="3.40.50.1820">
    <property type="entry name" value="alpha/beta hydrolase"/>
    <property type="match status" value="1"/>
</dbReference>
<protein>
    <recommendedName>
        <fullName evidence="1">Carboxylesterase type B domain-containing protein</fullName>
    </recommendedName>
</protein>
<comment type="caution">
    <text evidence="2">The sequence shown here is derived from an EMBL/GenBank/DDBJ whole genome shotgun (WGS) entry which is preliminary data.</text>
</comment>
<feature type="domain" description="Carboxylesterase type B" evidence="1">
    <location>
        <begin position="1"/>
        <end position="275"/>
    </location>
</feature>
<accession>A0AAV5T5S2</accession>
<evidence type="ECO:0000259" key="1">
    <source>
        <dbReference type="Pfam" id="PF00135"/>
    </source>
</evidence>
<evidence type="ECO:0000313" key="3">
    <source>
        <dbReference type="Proteomes" id="UP001432027"/>
    </source>
</evidence>
<keyword evidence="3" id="KW-1185">Reference proteome</keyword>
<name>A0AAV5T5S2_9BILA</name>
<gene>
    <name evidence="2" type="ORF">PENTCL1PPCAC_12793</name>
</gene>
<feature type="non-terminal residue" evidence="2">
    <location>
        <position position="293"/>
    </location>
</feature>
<proteinExistence type="predicted"/>